<keyword evidence="3" id="KW-1185">Reference proteome</keyword>
<feature type="transmembrane region" description="Helical" evidence="1">
    <location>
        <begin position="175"/>
        <end position="193"/>
    </location>
</feature>
<keyword evidence="1" id="KW-0472">Membrane</keyword>
<evidence type="ECO:0000313" key="3">
    <source>
        <dbReference type="Proteomes" id="UP000606396"/>
    </source>
</evidence>
<organism evidence="2 3">
    <name type="scientific">Nostoc punctiforme FACHB-252</name>
    <dbReference type="NCBI Taxonomy" id="1357509"/>
    <lineage>
        <taxon>Bacteria</taxon>
        <taxon>Bacillati</taxon>
        <taxon>Cyanobacteriota</taxon>
        <taxon>Cyanophyceae</taxon>
        <taxon>Nostocales</taxon>
        <taxon>Nostocaceae</taxon>
        <taxon>Nostoc</taxon>
    </lineage>
</organism>
<protein>
    <submittedName>
        <fullName evidence="2">Uncharacterized protein</fullName>
    </submittedName>
</protein>
<comment type="caution">
    <text evidence="2">The sequence shown here is derived from an EMBL/GenBank/DDBJ whole genome shotgun (WGS) entry which is preliminary data.</text>
</comment>
<name>A0ABR8HKH8_NOSPU</name>
<evidence type="ECO:0000313" key="2">
    <source>
        <dbReference type="EMBL" id="MBD2615886.1"/>
    </source>
</evidence>
<reference evidence="2 3" key="1">
    <citation type="journal article" date="2020" name="ISME J.">
        <title>Comparative genomics reveals insights into cyanobacterial evolution and habitat adaptation.</title>
        <authorList>
            <person name="Chen M.Y."/>
            <person name="Teng W.K."/>
            <person name="Zhao L."/>
            <person name="Hu C.X."/>
            <person name="Zhou Y.K."/>
            <person name="Han B.P."/>
            <person name="Song L.R."/>
            <person name="Shu W.S."/>
        </authorList>
    </citation>
    <scope>NUCLEOTIDE SEQUENCE [LARGE SCALE GENOMIC DNA]</scope>
    <source>
        <strain evidence="2 3">FACHB-252</strain>
    </source>
</reference>
<feature type="transmembrane region" description="Helical" evidence="1">
    <location>
        <begin position="150"/>
        <end position="169"/>
    </location>
</feature>
<feature type="transmembrane region" description="Helical" evidence="1">
    <location>
        <begin position="16"/>
        <end position="34"/>
    </location>
</feature>
<evidence type="ECO:0000256" key="1">
    <source>
        <dbReference type="SAM" id="Phobius"/>
    </source>
</evidence>
<keyword evidence="1" id="KW-0812">Transmembrane</keyword>
<sequence>MSDDEKTLNQQNHLSTGAYIVINILVFLILKLGVSANEATDSILEKFLTSATWLLVSGIFTKVINGQLSSQFKAVLVFWRIKETLPGCRAFSYFMDRDPRINSNVLQAKFGNLPSNPTEQNQLWYKIYKKHELKKSVEDAHKKFLLTRDLASLSFLGFGVLGIFGYFMFANFYTWMIYTSTLLVTFLITSQAARNYGIKLVSNVLAEESSI</sequence>
<dbReference type="EMBL" id="JACJTC010000033">
    <property type="protein sequence ID" value="MBD2615886.1"/>
    <property type="molecule type" value="Genomic_DNA"/>
</dbReference>
<accession>A0ABR8HKH8</accession>
<dbReference type="RefSeq" id="WP_190952428.1">
    <property type="nucleotide sequence ID" value="NZ_JACJTC010000033.1"/>
</dbReference>
<proteinExistence type="predicted"/>
<dbReference type="Proteomes" id="UP000606396">
    <property type="component" value="Unassembled WGS sequence"/>
</dbReference>
<gene>
    <name evidence="2" type="ORF">H6G94_32340</name>
</gene>
<keyword evidence="1" id="KW-1133">Transmembrane helix</keyword>